<proteinExistence type="predicted"/>
<protein>
    <submittedName>
        <fullName evidence="1">Uncharacterized protein</fullName>
    </submittedName>
</protein>
<name>A0ABU6Z8A7_9FABA</name>
<gene>
    <name evidence="1" type="ORF">PIB30_018752</name>
</gene>
<organism evidence="1 2">
    <name type="scientific">Stylosanthes scabra</name>
    <dbReference type="NCBI Taxonomy" id="79078"/>
    <lineage>
        <taxon>Eukaryota</taxon>
        <taxon>Viridiplantae</taxon>
        <taxon>Streptophyta</taxon>
        <taxon>Embryophyta</taxon>
        <taxon>Tracheophyta</taxon>
        <taxon>Spermatophyta</taxon>
        <taxon>Magnoliopsida</taxon>
        <taxon>eudicotyledons</taxon>
        <taxon>Gunneridae</taxon>
        <taxon>Pentapetalae</taxon>
        <taxon>rosids</taxon>
        <taxon>fabids</taxon>
        <taxon>Fabales</taxon>
        <taxon>Fabaceae</taxon>
        <taxon>Papilionoideae</taxon>
        <taxon>50 kb inversion clade</taxon>
        <taxon>dalbergioids sensu lato</taxon>
        <taxon>Dalbergieae</taxon>
        <taxon>Pterocarpus clade</taxon>
        <taxon>Stylosanthes</taxon>
    </lineage>
</organism>
<dbReference type="Proteomes" id="UP001341840">
    <property type="component" value="Unassembled WGS sequence"/>
</dbReference>
<evidence type="ECO:0000313" key="2">
    <source>
        <dbReference type="Proteomes" id="UP001341840"/>
    </source>
</evidence>
<comment type="caution">
    <text evidence="1">The sequence shown here is derived from an EMBL/GenBank/DDBJ whole genome shotgun (WGS) entry which is preliminary data.</text>
</comment>
<accession>A0ABU6Z8A7</accession>
<reference evidence="1 2" key="1">
    <citation type="journal article" date="2023" name="Plants (Basel)">
        <title>Bridging the Gap: Combining Genomics and Transcriptomics Approaches to Understand Stylosanthes scabra, an Orphan Legume from the Brazilian Caatinga.</title>
        <authorList>
            <person name="Ferreira-Neto J.R.C."/>
            <person name="da Silva M.D."/>
            <person name="Binneck E."/>
            <person name="de Melo N.F."/>
            <person name="da Silva R.H."/>
            <person name="de Melo A.L.T.M."/>
            <person name="Pandolfi V."/>
            <person name="Bustamante F.O."/>
            <person name="Brasileiro-Vidal A.C."/>
            <person name="Benko-Iseppon A.M."/>
        </authorList>
    </citation>
    <scope>NUCLEOTIDE SEQUENCE [LARGE SCALE GENOMIC DNA]</scope>
    <source>
        <tissue evidence="1">Leaves</tissue>
    </source>
</reference>
<dbReference type="EMBL" id="JASCZI010271917">
    <property type="protein sequence ID" value="MED6217543.1"/>
    <property type="molecule type" value="Genomic_DNA"/>
</dbReference>
<sequence>MLQPYPAERQLKGKQGFLRKEPSEVGGVPASWEFISVESLYLKRSFGEIFDIEVSSDGELRIGPRLSGFGLPLAGKAFRPFKIGGSFDRTRGRMLALQPKDLWRRRVVFSVPSQGLCLLIRLDRSLGDVQPSRSVG</sequence>
<evidence type="ECO:0000313" key="1">
    <source>
        <dbReference type="EMBL" id="MED6217543.1"/>
    </source>
</evidence>
<keyword evidence="2" id="KW-1185">Reference proteome</keyword>